<feature type="domain" description="PucR C-terminal helix-turn-helix" evidence="3">
    <location>
        <begin position="531"/>
        <end position="589"/>
    </location>
</feature>
<dbReference type="Proteomes" id="UP000241158">
    <property type="component" value="Unassembled WGS sequence"/>
</dbReference>
<sequence length="601" mass="67179">MNYKDQIISLREAASLINSGGDLTTVLRHLLQVACRQAGWTMGSIMSIDAAHGYAHVMLRHDPTLLQRVLKDRWELATSPSLIALKRNEPVYIRDARVSEEFPGYRKEAFERDYRTVLVMPMQCADADGRPMVLNVVSREIVDVSDDDLAFLGMIVHLGAIAIEKQHRLRAERLAGERLQTVLHAHTSLLQDVLAGGSIPTLATTIGDLLANPVIVVDFNANLLIGGKSPDPAHFTDDTWHNATATSLNRQLMKSAREAVDNPRAEPQTLFLDDGTRRFHLSVRIEPLSVDGEAVGALFIFPTAQAFSDLDLLLLDSAKFALSVQMMRSFIRFRFETRTLTELFMELVEHRWRDASDLLQRSQRLGLNLTSPSQMIVVDFPEQTRTLAGKSADLHHTVLRLVQQNTAHASVVSIADGLVCLVPFEAGKGQERTAKLMRRIAEELKRHLEEEPIVVVGNRCVTLTDYPENWDRCWRTINIARAFGRRGVLSGQDFGPLPMFVAAADVGEVKGFVEESIGAIVAHDRTHETPYLETLSAFLKEGCRSQACADAMGLHVTTLRYRLSRIHDLFGVEVDTPDRRFAVELAIRLHSVIDSHSPRQN</sequence>
<dbReference type="PANTHER" id="PTHR33744">
    <property type="entry name" value="CARBOHYDRATE DIACID REGULATOR"/>
    <property type="match status" value="1"/>
</dbReference>
<dbReference type="InterPro" id="IPR051448">
    <property type="entry name" value="CdaR-like_regulators"/>
</dbReference>
<dbReference type="Pfam" id="PF17853">
    <property type="entry name" value="GGDEF_2"/>
    <property type="match status" value="1"/>
</dbReference>
<evidence type="ECO:0000259" key="4">
    <source>
        <dbReference type="Pfam" id="PF17853"/>
    </source>
</evidence>
<protein>
    <submittedName>
        <fullName evidence="5">PucR family transcriptional regulator</fullName>
    </submittedName>
</protein>
<dbReference type="Pfam" id="PF13556">
    <property type="entry name" value="HTH_30"/>
    <property type="match status" value="1"/>
</dbReference>
<name>A0A2P7AS72_9HYPH</name>
<dbReference type="SUPFAM" id="SSF55781">
    <property type="entry name" value="GAF domain-like"/>
    <property type="match status" value="1"/>
</dbReference>
<evidence type="ECO:0000313" key="5">
    <source>
        <dbReference type="EMBL" id="PSH57076.1"/>
    </source>
</evidence>
<dbReference type="PANTHER" id="PTHR33744:SF7">
    <property type="entry name" value="PUCR FAMILY TRANSCRIPTIONAL REGULATOR"/>
    <property type="match status" value="1"/>
</dbReference>
<evidence type="ECO:0000259" key="3">
    <source>
        <dbReference type="Pfam" id="PF13556"/>
    </source>
</evidence>
<dbReference type="Pfam" id="PF13185">
    <property type="entry name" value="GAF_2"/>
    <property type="match status" value="1"/>
</dbReference>
<comment type="caution">
    <text evidence="5">The sequence shown here is derived from an EMBL/GenBank/DDBJ whole genome shotgun (WGS) entry which is preliminary data.</text>
</comment>
<dbReference type="InterPro" id="IPR025736">
    <property type="entry name" value="PucR_C-HTH_dom"/>
</dbReference>
<reference evidence="6" key="1">
    <citation type="submission" date="2017-11" db="EMBL/GenBank/DDBJ databases">
        <authorList>
            <person name="Kuznetsova I."/>
            <person name="Sazanova A."/>
            <person name="Chirak E."/>
            <person name="Safronova V."/>
            <person name="Willems A."/>
        </authorList>
    </citation>
    <scope>NUCLEOTIDE SEQUENCE [LARGE SCALE GENOMIC DNA]</scope>
    <source>
        <strain evidence="6">PEPV15</strain>
    </source>
</reference>
<evidence type="ECO:0000256" key="1">
    <source>
        <dbReference type="ARBA" id="ARBA00006754"/>
    </source>
</evidence>
<comment type="similarity">
    <text evidence="1">Belongs to the CdaR family.</text>
</comment>
<dbReference type="InterPro" id="IPR042070">
    <property type="entry name" value="PucR_C-HTH_sf"/>
</dbReference>
<dbReference type="Gene3D" id="3.30.450.40">
    <property type="match status" value="2"/>
</dbReference>
<dbReference type="InterPro" id="IPR041522">
    <property type="entry name" value="CdaR_GGDEF"/>
</dbReference>
<keyword evidence="6" id="KW-1185">Reference proteome</keyword>
<organism evidence="5 6">
    <name type="scientific">Phyllobacterium endophyticum</name>
    <dbReference type="NCBI Taxonomy" id="1149773"/>
    <lineage>
        <taxon>Bacteria</taxon>
        <taxon>Pseudomonadati</taxon>
        <taxon>Pseudomonadota</taxon>
        <taxon>Alphaproteobacteria</taxon>
        <taxon>Hyphomicrobiales</taxon>
        <taxon>Phyllobacteriaceae</taxon>
        <taxon>Phyllobacterium</taxon>
    </lineage>
</organism>
<accession>A0A2P7AS72</accession>
<dbReference type="AlphaFoldDB" id="A0A2P7AS72"/>
<feature type="domain" description="CdaR GGDEF-like" evidence="4">
    <location>
        <begin position="354"/>
        <end position="478"/>
    </location>
</feature>
<dbReference type="OrthoDB" id="9792148at2"/>
<proteinExistence type="inferred from homology"/>
<evidence type="ECO:0000259" key="2">
    <source>
        <dbReference type="Pfam" id="PF13185"/>
    </source>
</evidence>
<dbReference type="EMBL" id="PGGN01000003">
    <property type="protein sequence ID" value="PSH57076.1"/>
    <property type="molecule type" value="Genomic_DNA"/>
</dbReference>
<feature type="domain" description="GAF" evidence="2">
    <location>
        <begin position="22"/>
        <end position="164"/>
    </location>
</feature>
<evidence type="ECO:0000313" key="6">
    <source>
        <dbReference type="Proteomes" id="UP000241158"/>
    </source>
</evidence>
<dbReference type="RefSeq" id="WP_106717843.1">
    <property type="nucleotide sequence ID" value="NZ_JACHXT010000003.1"/>
</dbReference>
<gene>
    <name evidence="5" type="ORF">CU100_17545</name>
</gene>
<dbReference type="Gene3D" id="1.10.10.2840">
    <property type="entry name" value="PucR C-terminal helix-turn-helix domain"/>
    <property type="match status" value="1"/>
</dbReference>
<dbReference type="InterPro" id="IPR003018">
    <property type="entry name" value="GAF"/>
</dbReference>
<dbReference type="InterPro" id="IPR029016">
    <property type="entry name" value="GAF-like_dom_sf"/>
</dbReference>